<feature type="transmembrane region" description="Helical" evidence="7">
    <location>
        <begin position="34"/>
        <end position="55"/>
    </location>
</feature>
<dbReference type="PANTHER" id="PTHR30506:SF3">
    <property type="entry name" value="UPF0126 INNER MEMBRANE PROTEIN YADS-RELATED"/>
    <property type="match status" value="1"/>
</dbReference>
<evidence type="ECO:0000256" key="1">
    <source>
        <dbReference type="ARBA" id="ARBA00004651"/>
    </source>
</evidence>
<keyword evidence="6 7" id="KW-0472">Membrane</keyword>
<evidence type="ECO:0000313" key="9">
    <source>
        <dbReference type="EMBL" id="MEB3369087.1"/>
    </source>
</evidence>
<reference evidence="9 10" key="1">
    <citation type="submission" date="2023-10" db="EMBL/GenBank/DDBJ databases">
        <title>Saccharopolyspora sp. nov., isolated from mangrove soil.</title>
        <authorList>
            <person name="Lu Y."/>
            <person name="Liu W."/>
        </authorList>
    </citation>
    <scope>NUCLEOTIDE SEQUENCE [LARGE SCALE GENOMIC DNA]</scope>
    <source>
        <strain evidence="9 10">S2-29</strain>
    </source>
</reference>
<evidence type="ECO:0000256" key="5">
    <source>
        <dbReference type="ARBA" id="ARBA00022989"/>
    </source>
</evidence>
<dbReference type="Proteomes" id="UP001327093">
    <property type="component" value="Unassembled WGS sequence"/>
</dbReference>
<keyword evidence="5 7" id="KW-1133">Transmembrane helix</keyword>
<feature type="transmembrane region" description="Helical" evidence="7">
    <location>
        <begin position="67"/>
        <end position="85"/>
    </location>
</feature>
<dbReference type="RefSeq" id="WP_324266582.1">
    <property type="nucleotide sequence ID" value="NZ_JAWLNX010000010.1"/>
</dbReference>
<evidence type="ECO:0000259" key="8">
    <source>
        <dbReference type="Pfam" id="PF03458"/>
    </source>
</evidence>
<comment type="caution">
    <text evidence="9">The sequence shown here is derived from an EMBL/GenBank/DDBJ whole genome shotgun (WGS) entry which is preliminary data.</text>
</comment>
<feature type="transmembrane region" description="Helical" evidence="7">
    <location>
        <begin position="149"/>
        <end position="169"/>
    </location>
</feature>
<keyword evidence="3" id="KW-1003">Cell membrane</keyword>
<dbReference type="EMBL" id="JAWLNX010000010">
    <property type="protein sequence ID" value="MEB3369087.1"/>
    <property type="molecule type" value="Genomic_DNA"/>
</dbReference>
<dbReference type="Pfam" id="PF03458">
    <property type="entry name" value="Gly_transporter"/>
    <property type="match status" value="2"/>
</dbReference>
<evidence type="ECO:0000313" key="10">
    <source>
        <dbReference type="Proteomes" id="UP001327093"/>
    </source>
</evidence>
<evidence type="ECO:0000256" key="3">
    <source>
        <dbReference type="ARBA" id="ARBA00022475"/>
    </source>
</evidence>
<evidence type="ECO:0000256" key="6">
    <source>
        <dbReference type="ARBA" id="ARBA00023136"/>
    </source>
</evidence>
<feature type="transmembrane region" description="Helical" evidence="7">
    <location>
        <begin position="117"/>
        <end position="137"/>
    </location>
</feature>
<dbReference type="PANTHER" id="PTHR30506">
    <property type="entry name" value="INNER MEMBRANE PROTEIN"/>
    <property type="match status" value="1"/>
</dbReference>
<organism evidence="9 10">
    <name type="scientific">Saccharopolyspora mangrovi</name>
    <dbReference type="NCBI Taxonomy" id="3082379"/>
    <lineage>
        <taxon>Bacteria</taxon>
        <taxon>Bacillati</taxon>
        <taxon>Actinomycetota</taxon>
        <taxon>Actinomycetes</taxon>
        <taxon>Pseudonocardiales</taxon>
        <taxon>Pseudonocardiaceae</taxon>
        <taxon>Saccharopolyspora</taxon>
    </lineage>
</organism>
<name>A0ABU6ABZ6_9PSEU</name>
<keyword evidence="10" id="KW-1185">Reference proteome</keyword>
<sequence>MSQAPLLLALDLTGTFAFGLNGALTAVRAVRLDLVGVLTLGMMTALGGGIIRDVLIGSLPPATFSELLYLGVAAAGALTAFFLSVELVRFTGLITLFDAVGLGVFSVTGAAKALEYGLGSVQAVLLGALTAVGGGTLRDMAIRQVPSVLTSDFYAVPALVGAALTVAAVQAEVYGVVTALVAAAVCFTIRMLGVRYNLQVPNAPRQRRDPRWWRGRGKGGSGE</sequence>
<evidence type="ECO:0000256" key="2">
    <source>
        <dbReference type="ARBA" id="ARBA00008193"/>
    </source>
</evidence>
<accession>A0ABU6ABZ6</accession>
<comment type="similarity">
    <text evidence="2">Belongs to the UPF0126 family.</text>
</comment>
<evidence type="ECO:0000256" key="4">
    <source>
        <dbReference type="ARBA" id="ARBA00022692"/>
    </source>
</evidence>
<gene>
    <name evidence="9" type="ORF">R4I43_16895</name>
</gene>
<evidence type="ECO:0000256" key="7">
    <source>
        <dbReference type="SAM" id="Phobius"/>
    </source>
</evidence>
<feature type="domain" description="Glycine transporter" evidence="8">
    <location>
        <begin position="9"/>
        <end position="83"/>
    </location>
</feature>
<proteinExistence type="inferred from homology"/>
<protein>
    <submittedName>
        <fullName evidence="9">Trimeric intracellular cation channel family protein</fullName>
    </submittedName>
</protein>
<feature type="transmembrane region" description="Helical" evidence="7">
    <location>
        <begin position="6"/>
        <end position="27"/>
    </location>
</feature>
<feature type="transmembrane region" description="Helical" evidence="7">
    <location>
        <begin position="92"/>
        <end position="111"/>
    </location>
</feature>
<feature type="transmembrane region" description="Helical" evidence="7">
    <location>
        <begin position="175"/>
        <end position="198"/>
    </location>
</feature>
<keyword evidence="4 7" id="KW-0812">Transmembrane</keyword>
<dbReference type="InterPro" id="IPR005115">
    <property type="entry name" value="Gly_transporter"/>
</dbReference>
<feature type="domain" description="Glycine transporter" evidence="8">
    <location>
        <begin position="96"/>
        <end position="168"/>
    </location>
</feature>
<comment type="subcellular location">
    <subcellularLocation>
        <location evidence="1">Cell membrane</location>
        <topology evidence="1">Multi-pass membrane protein</topology>
    </subcellularLocation>
</comment>